<dbReference type="EMBL" id="JBHUON010000024">
    <property type="protein sequence ID" value="MFD2866297.1"/>
    <property type="molecule type" value="Genomic_DNA"/>
</dbReference>
<sequence length="225" mass="25388">MKSMFALKSLCICVNLSIALNTHAQVFTLPILPDTQEETCCKPEMFFSQVNWLAAKKDSLNIPMVLSVGDVVNYDNNANWETASTGYDVLDRANIPYAIAVGNHDTRAVGLWSGGAAPGNVNANVRLTDKFNAYFPTSRFKNQRGRWEAGKSDNAYYTFQAGGYNWLVITLEFCARSGPVNWAADVIPQFPNHNVIIVTPLSFKWRRQNQSKQWWLRRFKPSTNI</sequence>
<evidence type="ECO:0000256" key="1">
    <source>
        <dbReference type="SAM" id="SignalP"/>
    </source>
</evidence>
<dbReference type="SUPFAM" id="SSF56300">
    <property type="entry name" value="Metallo-dependent phosphatases"/>
    <property type="match status" value="1"/>
</dbReference>
<organism evidence="3 4">
    <name type="scientific">Mucilaginibacter antarcticus</name>
    <dbReference type="NCBI Taxonomy" id="1855725"/>
    <lineage>
        <taxon>Bacteria</taxon>
        <taxon>Pseudomonadati</taxon>
        <taxon>Bacteroidota</taxon>
        <taxon>Sphingobacteriia</taxon>
        <taxon>Sphingobacteriales</taxon>
        <taxon>Sphingobacteriaceae</taxon>
        <taxon>Mucilaginibacter</taxon>
    </lineage>
</organism>
<proteinExistence type="predicted"/>
<keyword evidence="4" id="KW-1185">Reference proteome</keyword>
<feature type="domain" description="Calcineurin-like phosphoesterase" evidence="2">
    <location>
        <begin position="51"/>
        <end position="172"/>
    </location>
</feature>
<dbReference type="Gene3D" id="3.60.21.10">
    <property type="match status" value="1"/>
</dbReference>
<accession>A0ABW5XU18</accession>
<gene>
    <name evidence="3" type="ORF">ACFSYC_16495</name>
</gene>
<evidence type="ECO:0000313" key="3">
    <source>
        <dbReference type="EMBL" id="MFD2866297.1"/>
    </source>
</evidence>
<evidence type="ECO:0000313" key="4">
    <source>
        <dbReference type="Proteomes" id="UP001597601"/>
    </source>
</evidence>
<dbReference type="Pfam" id="PF00149">
    <property type="entry name" value="Metallophos"/>
    <property type="match status" value="1"/>
</dbReference>
<keyword evidence="1" id="KW-0732">Signal</keyword>
<feature type="signal peptide" evidence="1">
    <location>
        <begin position="1"/>
        <end position="24"/>
    </location>
</feature>
<evidence type="ECO:0000259" key="2">
    <source>
        <dbReference type="Pfam" id="PF00149"/>
    </source>
</evidence>
<dbReference type="Proteomes" id="UP001597601">
    <property type="component" value="Unassembled WGS sequence"/>
</dbReference>
<reference evidence="4" key="1">
    <citation type="journal article" date="2019" name="Int. J. Syst. Evol. Microbiol.">
        <title>The Global Catalogue of Microorganisms (GCM) 10K type strain sequencing project: providing services to taxonomists for standard genome sequencing and annotation.</title>
        <authorList>
            <consortium name="The Broad Institute Genomics Platform"/>
            <consortium name="The Broad Institute Genome Sequencing Center for Infectious Disease"/>
            <person name="Wu L."/>
            <person name="Ma J."/>
        </authorList>
    </citation>
    <scope>NUCLEOTIDE SEQUENCE [LARGE SCALE GENOMIC DNA]</scope>
    <source>
        <strain evidence="4">KCTC 52232</strain>
    </source>
</reference>
<dbReference type="InterPro" id="IPR004843">
    <property type="entry name" value="Calcineurin-like_PHP"/>
</dbReference>
<feature type="chain" id="PRO_5047306125" evidence="1">
    <location>
        <begin position="25"/>
        <end position="225"/>
    </location>
</feature>
<comment type="caution">
    <text evidence="3">The sequence shown here is derived from an EMBL/GenBank/DDBJ whole genome shotgun (WGS) entry which is preliminary data.</text>
</comment>
<dbReference type="InterPro" id="IPR029052">
    <property type="entry name" value="Metallo-depent_PP-like"/>
</dbReference>
<protein>
    <submittedName>
        <fullName evidence="3">Metallophosphoesterase</fullName>
    </submittedName>
</protein>
<dbReference type="RefSeq" id="WP_377129802.1">
    <property type="nucleotide sequence ID" value="NZ_JBHUON010000024.1"/>
</dbReference>
<name>A0ABW5XU18_9SPHI</name>